<dbReference type="eggNOG" id="COG0456">
    <property type="taxonomic scope" value="Bacteria"/>
</dbReference>
<dbReference type="AlphaFoldDB" id="A0A1I5DK85"/>
<dbReference type="Gene3D" id="3.40.630.30">
    <property type="match status" value="1"/>
</dbReference>
<dbReference type="Proteomes" id="UP000183413">
    <property type="component" value="Unassembled WGS sequence"/>
</dbReference>
<dbReference type="GO" id="GO:0016747">
    <property type="term" value="F:acyltransferase activity, transferring groups other than amino-acyl groups"/>
    <property type="evidence" value="ECO:0007669"/>
    <property type="project" value="InterPro"/>
</dbReference>
<name>A0A1I5DK85_9ACTN</name>
<evidence type="ECO:0000313" key="2">
    <source>
        <dbReference type="EMBL" id="SFN99201.1"/>
    </source>
</evidence>
<feature type="domain" description="N-acetyltransferase" evidence="1">
    <location>
        <begin position="113"/>
        <end position="261"/>
    </location>
</feature>
<dbReference type="PROSITE" id="PS51186">
    <property type="entry name" value="GNAT"/>
    <property type="match status" value="1"/>
</dbReference>
<gene>
    <name evidence="2" type="ORF">SAMN04489713_103634</name>
</gene>
<organism evidence="2 3">
    <name type="scientific">Actinomadura madurae</name>
    <dbReference type="NCBI Taxonomy" id="1993"/>
    <lineage>
        <taxon>Bacteria</taxon>
        <taxon>Bacillati</taxon>
        <taxon>Actinomycetota</taxon>
        <taxon>Actinomycetes</taxon>
        <taxon>Streptosporangiales</taxon>
        <taxon>Thermomonosporaceae</taxon>
        <taxon>Actinomadura</taxon>
    </lineage>
</organism>
<evidence type="ECO:0000259" key="1">
    <source>
        <dbReference type="PROSITE" id="PS51186"/>
    </source>
</evidence>
<evidence type="ECO:0000313" key="3">
    <source>
        <dbReference type="Proteomes" id="UP000183413"/>
    </source>
</evidence>
<dbReference type="SUPFAM" id="SSF55729">
    <property type="entry name" value="Acyl-CoA N-acyltransferases (Nat)"/>
    <property type="match status" value="1"/>
</dbReference>
<reference evidence="2 3" key="1">
    <citation type="submission" date="2016-10" db="EMBL/GenBank/DDBJ databases">
        <authorList>
            <person name="de Groot N.N."/>
        </authorList>
    </citation>
    <scope>NUCLEOTIDE SEQUENCE [LARGE SCALE GENOMIC DNA]</scope>
    <source>
        <strain evidence="2 3">DSM 43067</strain>
    </source>
</reference>
<sequence length="261" mass="28287">MDVRSLGFRTDLLLRRLAGSVITDHPSYLVVRTPTNPNFWWGNFVLVTPDALPDAPDLFRAEFPDASHVAIGVDGVVGEAGPLAEWERLGIDVAIDPVLTASSLEAPARPAQADLRALSGDDREQAAQLRHACDESEPSEENTAFVTAKLAEERRLCEAGDATWFGAFVDGEMRAGLGVVLDGQGLARYQHVETHPAFRRRGLASSLVHYAGTRALAEGARTLVIVAEPESEAIRIYQSLGFAETERRVSLQRPPGEPLAP</sequence>
<dbReference type="InParanoid" id="A0A1I5DK85"/>
<proteinExistence type="predicted"/>
<dbReference type="InterPro" id="IPR000182">
    <property type="entry name" value="GNAT_dom"/>
</dbReference>
<keyword evidence="3" id="KW-1185">Reference proteome</keyword>
<dbReference type="InterPro" id="IPR016181">
    <property type="entry name" value="Acyl_CoA_acyltransferase"/>
</dbReference>
<dbReference type="EMBL" id="FOVH01000003">
    <property type="protein sequence ID" value="SFN99201.1"/>
    <property type="molecule type" value="Genomic_DNA"/>
</dbReference>
<dbReference type="CDD" id="cd04301">
    <property type="entry name" value="NAT_SF"/>
    <property type="match status" value="1"/>
</dbReference>
<dbReference type="Pfam" id="PF00583">
    <property type="entry name" value="Acetyltransf_1"/>
    <property type="match status" value="1"/>
</dbReference>
<accession>A0A1I5DK85</accession>
<protein>
    <submittedName>
        <fullName evidence="2">FR47-like protein</fullName>
    </submittedName>
</protein>
<dbReference type="STRING" id="1993.SAMN04489713_103634"/>